<dbReference type="KEGG" id="sace:GIY23_20630"/>
<evidence type="ECO:0000313" key="2">
    <source>
        <dbReference type="Proteomes" id="UP000371041"/>
    </source>
</evidence>
<reference evidence="2" key="1">
    <citation type="submission" date="2019-11" db="EMBL/GenBank/DDBJ databases">
        <title>The complete genome sequence of Saccharopolyspora sp. E2A.</title>
        <authorList>
            <person name="Zhang G."/>
        </authorList>
    </citation>
    <scope>NUCLEOTIDE SEQUENCE [LARGE SCALE GENOMIC DNA]</scope>
    <source>
        <strain evidence="2">E2A</strain>
    </source>
</reference>
<accession>A0A5Q3QEF4</accession>
<gene>
    <name evidence="1" type="ORF">GIY23_20630</name>
</gene>
<evidence type="ECO:0000313" key="1">
    <source>
        <dbReference type="EMBL" id="QGK71604.1"/>
    </source>
</evidence>
<dbReference type="AlphaFoldDB" id="A0A5Q3QEF4"/>
<dbReference type="RefSeq" id="WP_154078175.1">
    <property type="nucleotide sequence ID" value="NZ_CP045929.1"/>
</dbReference>
<dbReference type="EMBL" id="CP045929">
    <property type="protein sequence ID" value="QGK71604.1"/>
    <property type="molecule type" value="Genomic_DNA"/>
</dbReference>
<protein>
    <submittedName>
        <fullName evidence="1">Uncharacterized protein</fullName>
    </submittedName>
</protein>
<organism evidence="1 2">
    <name type="scientific">Allosaccharopolyspora coralli</name>
    <dbReference type="NCBI Taxonomy" id="2665642"/>
    <lineage>
        <taxon>Bacteria</taxon>
        <taxon>Bacillati</taxon>
        <taxon>Actinomycetota</taxon>
        <taxon>Actinomycetes</taxon>
        <taxon>Pseudonocardiales</taxon>
        <taxon>Pseudonocardiaceae</taxon>
        <taxon>Allosaccharopolyspora</taxon>
    </lineage>
</organism>
<keyword evidence="2" id="KW-1185">Reference proteome</keyword>
<proteinExistence type="predicted"/>
<sequence>MRKPSESANTFTEQPLEAERAALATDYLAVKLELNVIDAESAVLASEAVGVTDVFAMRRLDRARRELHKLLAERQWARALSNGPGPLREVEIDDPSSAA</sequence>
<dbReference type="Proteomes" id="UP000371041">
    <property type="component" value="Chromosome"/>
</dbReference>
<name>A0A5Q3QEF4_9PSEU</name>